<evidence type="ECO:0000313" key="3">
    <source>
        <dbReference type="Proteomes" id="UP000481153"/>
    </source>
</evidence>
<gene>
    <name evidence="2" type="ORF">Ae201684_014610</name>
</gene>
<feature type="domain" description="Protein ENHANCED DISEASE RESISTANCE 2 C-terminal" evidence="1">
    <location>
        <begin position="95"/>
        <end position="316"/>
    </location>
</feature>
<accession>A0A6G0WJE7</accession>
<sequence>MTAFIERLIQTSIVFLEGLLLPLEVLLLLLFKSKPLACTVEQTAVHHYNNVPVQPQPIVHAKSDSCLAPSRPLRRTMTWEEKYAQVFQSKTRKMWSEPRGDEILVRGPKYMTDRTKIPAGKSVGTLVHVDVWNETKTRRGRQDHIAQADSTRAKSLVQFFAENKPDDILLVLNFQVPGTPFVHVVCYWLLPGGELTSLNVWTQFIAAIDSQDVTWCNNRFKLIPVIVDGPWLVKATVPQKPALIGNKLTQRYFRGANYVEIDMDINSSTIAANIVGLCRGYSKQLVVDLHLTLQGEKNDDELPERILGSVQLSHLDFACSQAIMD</sequence>
<dbReference type="Proteomes" id="UP000481153">
    <property type="component" value="Unassembled WGS sequence"/>
</dbReference>
<evidence type="ECO:0000259" key="1">
    <source>
        <dbReference type="Pfam" id="PF07059"/>
    </source>
</evidence>
<keyword evidence="3" id="KW-1185">Reference proteome</keyword>
<dbReference type="VEuPathDB" id="FungiDB:AeMF1_002778"/>
<dbReference type="PANTHER" id="PTHR12136:SF41">
    <property type="entry name" value="PLECKSTRIN HOMOLOGY (PH) AND LIPID-BINDING START DOMAINS-CONTAINING PROTEIN"/>
    <property type="match status" value="1"/>
</dbReference>
<dbReference type="PANTHER" id="PTHR12136">
    <property type="entry name" value="ENHANCED DISEASE RESISTANCE-RELATED"/>
    <property type="match status" value="1"/>
</dbReference>
<name>A0A6G0WJE7_9STRA</name>
<dbReference type="AlphaFoldDB" id="A0A6G0WJE7"/>
<organism evidence="2 3">
    <name type="scientific">Aphanomyces euteiches</name>
    <dbReference type="NCBI Taxonomy" id="100861"/>
    <lineage>
        <taxon>Eukaryota</taxon>
        <taxon>Sar</taxon>
        <taxon>Stramenopiles</taxon>
        <taxon>Oomycota</taxon>
        <taxon>Saprolegniomycetes</taxon>
        <taxon>Saprolegniales</taxon>
        <taxon>Verrucalvaceae</taxon>
        <taxon>Aphanomyces</taxon>
    </lineage>
</organism>
<proteinExistence type="predicted"/>
<dbReference type="InterPro" id="IPR045096">
    <property type="entry name" value="EDR2-like"/>
</dbReference>
<reference evidence="2 3" key="1">
    <citation type="submission" date="2019-07" db="EMBL/GenBank/DDBJ databases">
        <title>Genomics analysis of Aphanomyces spp. identifies a new class of oomycete effector associated with host adaptation.</title>
        <authorList>
            <person name="Gaulin E."/>
        </authorList>
    </citation>
    <scope>NUCLEOTIDE SEQUENCE [LARGE SCALE GENOMIC DNA]</scope>
    <source>
        <strain evidence="2 3">ATCC 201684</strain>
    </source>
</reference>
<dbReference type="Pfam" id="PF07059">
    <property type="entry name" value="EDR2_C"/>
    <property type="match status" value="1"/>
</dbReference>
<comment type="caution">
    <text evidence="2">The sequence shown here is derived from an EMBL/GenBank/DDBJ whole genome shotgun (WGS) entry which is preliminary data.</text>
</comment>
<dbReference type="EMBL" id="VJMJ01000198">
    <property type="protein sequence ID" value="KAF0727351.1"/>
    <property type="molecule type" value="Genomic_DNA"/>
</dbReference>
<evidence type="ECO:0000313" key="2">
    <source>
        <dbReference type="EMBL" id="KAF0727351.1"/>
    </source>
</evidence>
<dbReference type="InterPro" id="IPR009769">
    <property type="entry name" value="EDR2_C"/>
</dbReference>
<protein>
    <recommendedName>
        <fullName evidence="1">Protein ENHANCED DISEASE RESISTANCE 2 C-terminal domain-containing protein</fullName>
    </recommendedName>
</protein>